<comment type="caution">
    <text evidence="3">The sequence shown here is derived from an EMBL/GenBank/DDBJ whole genome shotgun (WGS) entry which is preliminary data.</text>
</comment>
<dbReference type="PANTHER" id="PTHR33840">
    <property type="match status" value="1"/>
</dbReference>
<feature type="compositionally biased region" description="Basic residues" evidence="1">
    <location>
        <begin position="435"/>
        <end position="446"/>
    </location>
</feature>
<dbReference type="AlphaFoldDB" id="A0A5A7SD90"/>
<name>A0A5A7SD90_9NOCA</name>
<evidence type="ECO:0000313" key="3">
    <source>
        <dbReference type="EMBL" id="KAA0023886.1"/>
    </source>
</evidence>
<dbReference type="OrthoDB" id="4378831at2"/>
<dbReference type="EMBL" id="VLNY01000002">
    <property type="protein sequence ID" value="KAA0023886.1"/>
    <property type="molecule type" value="Genomic_DNA"/>
</dbReference>
<protein>
    <submittedName>
        <fullName evidence="3">DUF2235 domain-containing protein</fullName>
    </submittedName>
</protein>
<proteinExistence type="predicted"/>
<evidence type="ECO:0000313" key="4">
    <source>
        <dbReference type="Proteomes" id="UP000322244"/>
    </source>
</evidence>
<keyword evidence="4" id="KW-1185">Reference proteome</keyword>
<evidence type="ECO:0000256" key="1">
    <source>
        <dbReference type="SAM" id="MobiDB-lite"/>
    </source>
</evidence>
<dbReference type="Proteomes" id="UP000322244">
    <property type="component" value="Unassembled WGS sequence"/>
</dbReference>
<feature type="region of interest" description="Disordered" evidence="1">
    <location>
        <begin position="404"/>
        <end position="455"/>
    </location>
</feature>
<dbReference type="RefSeq" id="WP_149429046.1">
    <property type="nucleotide sequence ID" value="NZ_VLNY01000002.1"/>
</dbReference>
<sequence>MKRLVICCDGTWKTSDDKNVSNIEKIARAIHTSPPDGSQQVVYYTSGVGTGATSVERLFGGAFGLGLDAAILGAYRFLALNYEEGDDVYVFGFSRGAYTARSLIGMISTIGLLTPDGVVRNDLCEAIKVYRNRPRLDQSPTQFQAAKDNVAKFRRSCYRDSQVKIKFLGVFDTVGALGVPGLSLRKYKFHDVELPNQVKYARQALAIDERRRAFAPCVWKEPEDNKKTNVKQVWFDGVHSDVGGGYRESTLGDLSLLWMIGEATKRGLVVRDDLFHSNLQPSNLPTLHNSMTFGYRIANALGAMVAWFAAMFARKDTRFHRGHRVLQVVGSETSRADWNVRIARSAFERSGNVELDNGLGTAPNASRWIEWVSETDDGDVPIEDVPAWPVVSASQHGGKKLHLVTPTEENHSPKPVSHEHTHDHERREERPRQGAQRRRVPFRRQRSPAARRVVG</sequence>
<dbReference type="PANTHER" id="PTHR33840:SF1">
    <property type="entry name" value="TLE1 PHOSPHOLIPASE DOMAIN-CONTAINING PROTEIN"/>
    <property type="match status" value="1"/>
</dbReference>
<dbReference type="Pfam" id="PF09994">
    <property type="entry name" value="T6SS_Tle1-like_cat"/>
    <property type="match status" value="1"/>
</dbReference>
<evidence type="ECO:0000259" key="2">
    <source>
        <dbReference type="Pfam" id="PF09994"/>
    </source>
</evidence>
<feature type="compositionally biased region" description="Basic and acidic residues" evidence="1">
    <location>
        <begin position="408"/>
        <end position="432"/>
    </location>
</feature>
<feature type="domain" description="T6SS Phospholipase effector Tle1-like catalytic" evidence="2">
    <location>
        <begin position="2"/>
        <end position="261"/>
    </location>
</feature>
<gene>
    <name evidence="3" type="ORF">FOY51_04690</name>
</gene>
<dbReference type="InterPro" id="IPR018712">
    <property type="entry name" value="Tle1-like_cat"/>
</dbReference>
<accession>A0A5A7SD90</accession>
<reference evidence="3 4" key="1">
    <citation type="submission" date="2019-07" db="EMBL/GenBank/DDBJ databases">
        <title>Rhodococcus cavernicolus sp. nov., isolated from a cave.</title>
        <authorList>
            <person name="Lee S.D."/>
        </authorList>
    </citation>
    <scope>NUCLEOTIDE SEQUENCE [LARGE SCALE GENOMIC DNA]</scope>
    <source>
        <strain evidence="3 4">C1-24</strain>
    </source>
</reference>
<organism evidence="3 4">
    <name type="scientific">Antrihabitans cavernicola</name>
    <dbReference type="NCBI Taxonomy" id="2495913"/>
    <lineage>
        <taxon>Bacteria</taxon>
        <taxon>Bacillati</taxon>
        <taxon>Actinomycetota</taxon>
        <taxon>Actinomycetes</taxon>
        <taxon>Mycobacteriales</taxon>
        <taxon>Nocardiaceae</taxon>
        <taxon>Antrihabitans</taxon>
    </lineage>
</organism>